<dbReference type="GO" id="GO:0030660">
    <property type="term" value="C:Golgi-associated vesicle membrane"/>
    <property type="evidence" value="ECO:0007669"/>
    <property type="project" value="TreeGrafter"/>
</dbReference>
<dbReference type="EMBL" id="JAAAJB010000068">
    <property type="protein sequence ID" value="KAG0267800.1"/>
    <property type="molecule type" value="Genomic_DNA"/>
</dbReference>
<dbReference type="GO" id="GO:0098554">
    <property type="term" value="C:cytoplasmic side of endoplasmic reticulum membrane"/>
    <property type="evidence" value="ECO:0007669"/>
    <property type="project" value="TreeGrafter"/>
</dbReference>
<evidence type="ECO:0000256" key="5">
    <source>
        <dbReference type="ARBA" id="ARBA00022989"/>
    </source>
</evidence>
<keyword evidence="3 8" id="KW-0812">Transmembrane</keyword>
<comment type="caution">
    <text evidence="9">The sequence shown here is derived from an EMBL/GenBank/DDBJ whole genome shotgun (WGS) entry which is preliminary data.</text>
</comment>
<keyword evidence="6 8" id="KW-0472">Membrane</keyword>
<keyword evidence="4" id="KW-0378">Hydrolase</keyword>
<dbReference type="InterPro" id="IPR006639">
    <property type="entry name" value="Preselin/SPP"/>
</dbReference>
<name>A0A9P6QIC7_9FUNG</name>
<dbReference type="PANTHER" id="PTHR12174">
    <property type="entry name" value="SIGNAL PEPTIDE PEPTIDASE"/>
    <property type="match status" value="1"/>
</dbReference>
<dbReference type="Proteomes" id="UP000807716">
    <property type="component" value="Unassembled WGS sequence"/>
</dbReference>
<evidence type="ECO:0000256" key="8">
    <source>
        <dbReference type="SAM" id="Phobius"/>
    </source>
</evidence>
<organism evidence="9 10">
    <name type="scientific">Actinomortierella ambigua</name>
    <dbReference type="NCBI Taxonomy" id="1343610"/>
    <lineage>
        <taxon>Eukaryota</taxon>
        <taxon>Fungi</taxon>
        <taxon>Fungi incertae sedis</taxon>
        <taxon>Mucoromycota</taxon>
        <taxon>Mortierellomycotina</taxon>
        <taxon>Mortierellomycetes</taxon>
        <taxon>Mortierellales</taxon>
        <taxon>Mortierellaceae</taxon>
        <taxon>Actinomortierella</taxon>
    </lineage>
</organism>
<dbReference type="AlphaFoldDB" id="A0A9P6QIC7"/>
<keyword evidence="5 8" id="KW-1133">Transmembrane helix</keyword>
<dbReference type="GO" id="GO:0098553">
    <property type="term" value="C:lumenal side of endoplasmic reticulum membrane"/>
    <property type="evidence" value="ECO:0007669"/>
    <property type="project" value="TreeGrafter"/>
</dbReference>
<evidence type="ECO:0000313" key="10">
    <source>
        <dbReference type="Proteomes" id="UP000807716"/>
    </source>
</evidence>
<dbReference type="Pfam" id="PF04258">
    <property type="entry name" value="Peptidase_A22B"/>
    <property type="match status" value="1"/>
</dbReference>
<evidence type="ECO:0000313" key="9">
    <source>
        <dbReference type="EMBL" id="KAG0267800.1"/>
    </source>
</evidence>
<feature type="transmembrane region" description="Helical" evidence="8">
    <location>
        <begin position="317"/>
        <end position="334"/>
    </location>
</feature>
<evidence type="ECO:0000256" key="1">
    <source>
        <dbReference type="ARBA" id="ARBA00004127"/>
    </source>
</evidence>
<evidence type="ECO:0000256" key="3">
    <source>
        <dbReference type="ARBA" id="ARBA00022692"/>
    </source>
</evidence>
<feature type="transmembrane region" description="Helical" evidence="8">
    <location>
        <begin position="62"/>
        <end position="86"/>
    </location>
</feature>
<evidence type="ECO:0000256" key="4">
    <source>
        <dbReference type="ARBA" id="ARBA00022801"/>
    </source>
</evidence>
<protein>
    <submittedName>
        <fullName evidence="9">Signal peptide peptidase-like 2A</fullName>
    </submittedName>
</protein>
<feature type="compositionally biased region" description="Basic residues" evidence="7">
    <location>
        <begin position="208"/>
        <end position="219"/>
    </location>
</feature>
<evidence type="ECO:0000256" key="2">
    <source>
        <dbReference type="ARBA" id="ARBA00006859"/>
    </source>
</evidence>
<dbReference type="SMART" id="SM00730">
    <property type="entry name" value="PSN"/>
    <property type="match status" value="1"/>
</dbReference>
<evidence type="ECO:0000256" key="7">
    <source>
        <dbReference type="SAM" id="MobiDB-lite"/>
    </source>
</evidence>
<evidence type="ECO:0000256" key="6">
    <source>
        <dbReference type="ARBA" id="ARBA00023136"/>
    </source>
</evidence>
<accession>A0A9P6QIC7</accession>
<dbReference type="PANTHER" id="PTHR12174:SF103">
    <property type="entry name" value="INTRAMEMBRANE PROTEASE (IMPAS) FAMILY"/>
    <property type="match status" value="1"/>
</dbReference>
<reference evidence="9" key="1">
    <citation type="journal article" date="2020" name="Fungal Divers.">
        <title>Resolving the Mortierellaceae phylogeny through synthesis of multi-gene phylogenetics and phylogenomics.</title>
        <authorList>
            <person name="Vandepol N."/>
            <person name="Liber J."/>
            <person name="Desiro A."/>
            <person name="Na H."/>
            <person name="Kennedy M."/>
            <person name="Barry K."/>
            <person name="Grigoriev I.V."/>
            <person name="Miller A.N."/>
            <person name="O'Donnell K."/>
            <person name="Stajich J.E."/>
            <person name="Bonito G."/>
        </authorList>
    </citation>
    <scope>NUCLEOTIDE SEQUENCE</scope>
    <source>
        <strain evidence="9">BC1065</strain>
    </source>
</reference>
<feature type="region of interest" description="Disordered" evidence="7">
    <location>
        <begin position="353"/>
        <end position="377"/>
    </location>
</feature>
<keyword evidence="10" id="KW-1185">Reference proteome</keyword>
<sequence>MSNMQMATWVVSQLVSDPLLPLAGLAVTVLTLSAMAAANTTPQERTVQRQLEAKGEAIALEAKHTIVFLAAATTGLLSMWMFPNFLRFSITMMLTLFKPTTLSTPVLLLSAAFVYDVFFVFGTPYLTSTGESIMEAAATGAALTVNEAIPMLFRMPSRGDAGGGEAVLGFGDVVLPGILVTFLRESDARLAQAYQEKLDKKQGDSSYHRHSHQHQHQYHQHLPSSPFSSSSPLLDGPVWSVLWSMLTTGWRRRHPALSAIPSVSNTGNNNNSNVHHPHPASPTVATWTYYAIAIAWFGIGLQVTFVAMMLSGKGQPALLYLVPCTVLPVIYTAYRRGELSQLWHGWDDGEDLDDDLYGDQEEQQPEQQQLMDSFCSE</sequence>
<dbReference type="InterPro" id="IPR007369">
    <property type="entry name" value="Peptidase_A22B_SPP"/>
</dbReference>
<proteinExistence type="inferred from homology"/>
<comment type="subcellular location">
    <subcellularLocation>
        <location evidence="1">Endomembrane system</location>
        <topology evidence="1">Multi-pass membrane protein</topology>
    </subcellularLocation>
</comment>
<dbReference type="OrthoDB" id="29661at2759"/>
<feature type="transmembrane region" description="Helical" evidence="8">
    <location>
        <begin position="287"/>
        <end position="310"/>
    </location>
</feature>
<dbReference type="GO" id="GO:0042500">
    <property type="term" value="F:aspartic endopeptidase activity, intramembrane cleaving"/>
    <property type="evidence" value="ECO:0007669"/>
    <property type="project" value="InterPro"/>
</dbReference>
<dbReference type="GO" id="GO:0033619">
    <property type="term" value="P:membrane protein proteolysis"/>
    <property type="evidence" value="ECO:0007669"/>
    <property type="project" value="TreeGrafter"/>
</dbReference>
<gene>
    <name evidence="9" type="primary">SPPL2A</name>
    <name evidence="9" type="ORF">DFQ27_008189</name>
</gene>
<feature type="region of interest" description="Disordered" evidence="7">
    <location>
        <begin position="201"/>
        <end position="225"/>
    </location>
</feature>
<feature type="transmembrane region" description="Helical" evidence="8">
    <location>
        <begin position="106"/>
        <end position="126"/>
    </location>
</feature>
<feature type="compositionally biased region" description="Acidic residues" evidence="7">
    <location>
        <begin position="353"/>
        <end position="364"/>
    </location>
</feature>
<comment type="similarity">
    <text evidence="2">Belongs to the peptidase A22B family.</text>
</comment>